<dbReference type="InterPro" id="IPR036374">
    <property type="entry name" value="OxRdtase_Mopterin-bd_sf"/>
</dbReference>
<evidence type="ECO:0000256" key="2">
    <source>
        <dbReference type="SAM" id="Phobius"/>
    </source>
</evidence>
<keyword evidence="2" id="KW-0812">Transmembrane</keyword>
<dbReference type="SUPFAM" id="SSF81296">
    <property type="entry name" value="E set domains"/>
    <property type="match status" value="1"/>
</dbReference>
<dbReference type="SUPFAM" id="SSF56524">
    <property type="entry name" value="Oxidoreductase molybdopterin-binding domain"/>
    <property type="match status" value="1"/>
</dbReference>
<dbReference type="PANTHER" id="PTHR19372:SF7">
    <property type="entry name" value="SULFITE OXIDASE, MITOCHONDRIAL"/>
    <property type="match status" value="1"/>
</dbReference>
<proteinExistence type="predicted"/>
<feature type="compositionally biased region" description="Basic and acidic residues" evidence="1">
    <location>
        <begin position="189"/>
        <end position="209"/>
    </location>
</feature>
<feature type="transmembrane region" description="Helical" evidence="2">
    <location>
        <begin position="100"/>
        <end position="118"/>
    </location>
</feature>
<reference evidence="5 6" key="1">
    <citation type="submission" date="2024-09" db="EMBL/GenBank/DDBJ databases">
        <title>The Natural Products Discovery Center: Release of the First 8490 Sequenced Strains for Exploring Actinobacteria Biosynthetic Diversity.</title>
        <authorList>
            <person name="Kalkreuter E."/>
            <person name="Kautsar S.A."/>
            <person name="Yang D."/>
            <person name="Bader C.D."/>
            <person name="Teijaro C.N."/>
            <person name="Fluegel L."/>
            <person name="Davis C.M."/>
            <person name="Simpson J.R."/>
            <person name="Lauterbach L."/>
            <person name="Steele A.D."/>
            <person name="Gui C."/>
            <person name="Meng S."/>
            <person name="Li G."/>
            <person name="Viehrig K."/>
            <person name="Ye F."/>
            <person name="Su P."/>
            <person name="Kiefer A.F."/>
            <person name="Nichols A."/>
            <person name="Cepeda A.J."/>
            <person name="Yan W."/>
            <person name="Fan B."/>
            <person name="Jiang Y."/>
            <person name="Adhikari A."/>
            <person name="Zheng C.-J."/>
            <person name="Schuster L."/>
            <person name="Cowan T.M."/>
            <person name="Smanski M.J."/>
            <person name="Chevrette M.G."/>
            <person name="De Carvalho L.P.S."/>
            <person name="Shen B."/>
        </authorList>
    </citation>
    <scope>NUCLEOTIDE SEQUENCE [LARGE SCALE GENOMIC DNA]</scope>
    <source>
        <strain evidence="5 6">NPDC060353</strain>
    </source>
</reference>
<dbReference type="Gene3D" id="2.60.40.650">
    <property type="match status" value="1"/>
</dbReference>
<dbReference type="PANTHER" id="PTHR19372">
    <property type="entry name" value="SULFITE REDUCTASE"/>
    <property type="match status" value="1"/>
</dbReference>
<accession>A0ABW6G8T3</accession>
<evidence type="ECO:0000313" key="6">
    <source>
        <dbReference type="Proteomes" id="UP001598673"/>
    </source>
</evidence>
<dbReference type="InterPro" id="IPR005066">
    <property type="entry name" value="MoCF_OxRdtse_dimer"/>
</dbReference>
<organism evidence="5 6">
    <name type="scientific">Prauserella salsuginis</name>
    <dbReference type="NCBI Taxonomy" id="387889"/>
    <lineage>
        <taxon>Bacteria</taxon>
        <taxon>Bacillati</taxon>
        <taxon>Actinomycetota</taxon>
        <taxon>Actinomycetes</taxon>
        <taxon>Pseudonocardiales</taxon>
        <taxon>Pseudonocardiaceae</taxon>
        <taxon>Prauserella</taxon>
        <taxon>Prauserella salsuginis group</taxon>
    </lineage>
</organism>
<evidence type="ECO:0000313" key="5">
    <source>
        <dbReference type="EMBL" id="MFD6795631.1"/>
    </source>
</evidence>
<keyword evidence="2" id="KW-0472">Membrane</keyword>
<dbReference type="Proteomes" id="UP001598673">
    <property type="component" value="Unassembled WGS sequence"/>
</dbReference>
<dbReference type="EMBL" id="JBHXCV010000013">
    <property type="protein sequence ID" value="MFD6795631.1"/>
    <property type="molecule type" value="Genomic_DNA"/>
</dbReference>
<protein>
    <submittedName>
        <fullName evidence="5">Molybdopterin-dependent oxidoreductase</fullName>
    </submittedName>
</protein>
<keyword evidence="2" id="KW-1133">Transmembrane helix</keyword>
<feature type="domain" description="Moybdenum cofactor oxidoreductase dimerisation" evidence="4">
    <location>
        <begin position="463"/>
        <end position="551"/>
    </location>
</feature>
<dbReference type="InterPro" id="IPR000572">
    <property type="entry name" value="OxRdtase_Mopterin-bd_dom"/>
</dbReference>
<gene>
    <name evidence="5" type="ORF">ACFWGY_20060</name>
</gene>
<name>A0ABW6G8T3_9PSEU</name>
<keyword evidence="6" id="KW-1185">Reference proteome</keyword>
<feature type="transmembrane region" description="Helical" evidence="2">
    <location>
        <begin position="130"/>
        <end position="148"/>
    </location>
</feature>
<comment type="caution">
    <text evidence="5">The sequence shown here is derived from an EMBL/GenBank/DDBJ whole genome shotgun (WGS) entry which is preliminary data.</text>
</comment>
<evidence type="ECO:0000256" key="1">
    <source>
        <dbReference type="SAM" id="MobiDB-lite"/>
    </source>
</evidence>
<feature type="domain" description="Oxidoreductase molybdopterin-binding" evidence="3">
    <location>
        <begin position="297"/>
        <end position="450"/>
    </location>
</feature>
<dbReference type="Gene3D" id="3.90.420.10">
    <property type="entry name" value="Oxidoreductase, molybdopterin-binding domain"/>
    <property type="match status" value="1"/>
</dbReference>
<feature type="transmembrane region" description="Helical" evidence="2">
    <location>
        <begin position="12"/>
        <end position="32"/>
    </location>
</feature>
<evidence type="ECO:0000259" key="4">
    <source>
        <dbReference type="Pfam" id="PF03404"/>
    </source>
</evidence>
<evidence type="ECO:0000259" key="3">
    <source>
        <dbReference type="Pfam" id="PF00174"/>
    </source>
</evidence>
<dbReference type="Pfam" id="PF03404">
    <property type="entry name" value="Mo-co_dimer"/>
    <property type="match status" value="1"/>
</dbReference>
<dbReference type="Pfam" id="PF00174">
    <property type="entry name" value="Oxidored_molyb"/>
    <property type="match status" value="1"/>
</dbReference>
<feature type="transmembrane region" description="Helical" evidence="2">
    <location>
        <begin position="73"/>
        <end position="93"/>
    </location>
</feature>
<feature type="region of interest" description="Disordered" evidence="1">
    <location>
        <begin position="152"/>
        <end position="211"/>
    </location>
</feature>
<feature type="compositionally biased region" description="Basic and acidic residues" evidence="1">
    <location>
        <begin position="162"/>
        <end position="171"/>
    </location>
</feature>
<dbReference type="InterPro" id="IPR014756">
    <property type="entry name" value="Ig_E-set"/>
</dbReference>
<dbReference type="RefSeq" id="WP_377541208.1">
    <property type="nucleotide sequence ID" value="NZ_JBHXCV010000013.1"/>
</dbReference>
<sequence>MSTPTAARRPGALRAMFASISAVAFALGIGHLTSGLTQPNASPYLAVGNTAIDLTPEPVKQFAIRQFGDSDKLVLLGGMGVVILLLAVVAGVLSRRTATPGLAVIGAFGAIGVIAALLRRDLTALDTLPAVAALVSGIGAFGGLHRLASRSAAPIRPRGHKATGEHTDRDAGTGSADSVPSGADEESGSEEHGSGRAADSRTSRDRGPDGDATVVAATAASRRTFVLAVAGVAAAAGGAAAGGRLLANRSGVDAARTEVGRLVPANPPVPRGADFASQGTPSFITPNKDFYRVDTALSVPGIRLDDWRLRIHGMVDRELTLDFDGLITRRIEQRTITMTCVSNQIGGDYVSTATFTGVPIRDLLDEVGVRNGAEQVFSTSVDGYTAGTPLDVLREADRGALLAYGMNGEALPVEHGFPVRMVTPGLYGYLSATKWLVDMELTTFDKQTYWEQRGWAERAPIKTQSRIDRPQPFQKFPAGKFTLAGVAWAQPTGVERVEVRVDGGPWQQAELSTEVNEQTWRMWRAELEFAPGGHDIECRATDASGYTQQSRRVPTVPDGATGWHSIFCTAT</sequence>